<dbReference type="SUPFAM" id="SSF53098">
    <property type="entry name" value="Ribonuclease H-like"/>
    <property type="match status" value="1"/>
</dbReference>
<dbReference type="GO" id="GO:0003676">
    <property type="term" value="F:nucleic acid binding"/>
    <property type="evidence" value="ECO:0007669"/>
    <property type="project" value="InterPro"/>
</dbReference>
<dbReference type="Proteomes" id="UP000664917">
    <property type="component" value="Segment"/>
</dbReference>
<keyword evidence="2" id="KW-0540">Nuclease</keyword>
<dbReference type="GO" id="GO:0004527">
    <property type="term" value="F:exonuclease activity"/>
    <property type="evidence" value="ECO:0007669"/>
    <property type="project" value="UniProtKB-KW"/>
</dbReference>
<keyword evidence="2" id="KW-0378">Hydrolase</keyword>
<evidence type="ECO:0000313" key="3">
    <source>
        <dbReference type="Proteomes" id="UP000664917"/>
    </source>
</evidence>
<organism evidence="2 3">
    <name type="scientific">Synechococcus phage S-SRP01</name>
    <dbReference type="NCBI Taxonomy" id="2781607"/>
    <lineage>
        <taxon>Viruses</taxon>
        <taxon>Duplodnaviria</taxon>
        <taxon>Heunggongvirae</taxon>
        <taxon>Uroviricota</taxon>
        <taxon>Caudoviricetes</taxon>
        <taxon>Autographivirales</taxon>
        <taxon>Sechaudvirinae</taxon>
        <taxon>Nerivirus</taxon>
        <taxon>Nerivirus SSRP01</taxon>
    </lineage>
</organism>
<protein>
    <submittedName>
        <fullName evidence="2">DNA polymerase 3'-5' exonuclease</fullName>
    </submittedName>
</protein>
<feature type="domain" description="YprB ribonuclease H-like" evidence="1">
    <location>
        <begin position="4"/>
        <end position="105"/>
    </location>
</feature>
<dbReference type="InterPro" id="IPR012337">
    <property type="entry name" value="RNaseH-like_sf"/>
</dbReference>
<keyword evidence="2" id="KW-0269">Exonuclease</keyword>
<sequence>MNLLFDIETDGLYDNVTTIHCVAIKDISNNQTLVFNDEGTQEPIARAITMLEGACAIIGQNVINYDIPVIQKFYPWFTPPRTLDTLILSRLYHPNLLEIDKKRNWEHMPLNLYGRHSLEAYGYRLGEYKGGFAKQTDWKHWSQDMEDYCVQDLQVTHKLWNHFQKYLTGSR</sequence>
<dbReference type="InterPro" id="IPR038720">
    <property type="entry name" value="YprB_RNase_H-like_dom"/>
</dbReference>
<dbReference type="InterPro" id="IPR036397">
    <property type="entry name" value="RNaseH_sf"/>
</dbReference>
<evidence type="ECO:0000259" key="1">
    <source>
        <dbReference type="Pfam" id="PF13482"/>
    </source>
</evidence>
<reference evidence="2" key="1">
    <citation type="submission" date="2020-09" db="EMBL/GenBank/DDBJ databases">
        <authorList>
            <person name="Zhang D."/>
            <person name="Hatherill J.R."/>
            <person name="Ramirez J.F."/>
            <person name="Edinger B."/>
            <person name="Balarin R."/>
            <person name="Sullivan A."/>
            <person name="Humpal K.M."/>
            <person name="Guseva A."/>
            <person name="Butela K.A."/>
            <person name="Garlena R.A."/>
            <person name="Russell D.A."/>
            <person name="Pope W.H."/>
            <person name="Jacobs-Sera D."/>
            <person name="Hatfull G.F."/>
        </authorList>
    </citation>
    <scope>NUCLEOTIDE SEQUENCE</scope>
</reference>
<dbReference type="EMBL" id="MW015080">
    <property type="protein sequence ID" value="QPD06437.1"/>
    <property type="molecule type" value="Genomic_DNA"/>
</dbReference>
<proteinExistence type="predicted"/>
<name>A0A874MEW6_9CAUD</name>
<accession>A0A874MEW6</accession>
<dbReference type="Pfam" id="PF13482">
    <property type="entry name" value="RNase_H_2"/>
    <property type="match status" value="1"/>
</dbReference>
<evidence type="ECO:0000313" key="2">
    <source>
        <dbReference type="EMBL" id="QPD06437.1"/>
    </source>
</evidence>
<keyword evidence="3" id="KW-1185">Reference proteome</keyword>
<dbReference type="Gene3D" id="3.30.420.10">
    <property type="entry name" value="Ribonuclease H-like superfamily/Ribonuclease H"/>
    <property type="match status" value="1"/>
</dbReference>